<proteinExistence type="predicted"/>
<gene>
    <name evidence="1" type="ORF">B0537_05465</name>
</gene>
<dbReference type="STRING" id="1833852.B0537_05465"/>
<dbReference type="RefSeq" id="WP_077713538.1">
    <property type="nucleotide sequence ID" value="NZ_CP019698.1"/>
</dbReference>
<accession>A0A1S6IUZ1</accession>
<evidence type="ECO:0000313" key="1">
    <source>
        <dbReference type="EMBL" id="AQS58583.1"/>
    </source>
</evidence>
<evidence type="ECO:0000313" key="2">
    <source>
        <dbReference type="Proteomes" id="UP000189464"/>
    </source>
</evidence>
<dbReference type="Proteomes" id="UP000189464">
    <property type="component" value="Chromosome"/>
</dbReference>
<dbReference type="AlphaFoldDB" id="A0A1S6IUZ1"/>
<keyword evidence="2" id="KW-1185">Reference proteome</keyword>
<dbReference type="KEGG" id="dfg:B0537_05465"/>
<reference evidence="1 2" key="1">
    <citation type="journal article" date="2016" name="Int. J. Syst. Evol. Microbiol.">
        <title>Desulfotomaculum ferrireducens sp. nov., a moderately thermophilic sulfate-reducing and dissimilatory Fe(III)-reducing bacterium isolated from compost.</title>
        <authorList>
            <person name="Yang G."/>
            <person name="Guo J."/>
            <person name="Zhuang L."/>
            <person name="Yuan Y."/>
            <person name="Zhou S."/>
        </authorList>
    </citation>
    <scope>NUCLEOTIDE SEQUENCE [LARGE SCALE GENOMIC DNA]</scope>
    <source>
        <strain evidence="1 2">GSS09</strain>
    </source>
</reference>
<dbReference type="OrthoDB" id="1787247at2"/>
<name>A0A1S6IUZ1_9FIRM</name>
<organism evidence="1 2">
    <name type="scientific">Desulforamulus ferrireducens</name>
    <dbReference type="NCBI Taxonomy" id="1833852"/>
    <lineage>
        <taxon>Bacteria</taxon>
        <taxon>Bacillati</taxon>
        <taxon>Bacillota</taxon>
        <taxon>Clostridia</taxon>
        <taxon>Eubacteriales</taxon>
        <taxon>Peptococcaceae</taxon>
        <taxon>Desulforamulus</taxon>
    </lineage>
</organism>
<sequence>MPYCLVCGNASSLASSKFPPSSDTANAPPYGLLGNFNEDGTLETMECQGASLDDAQEAFERPHQYFDICPVCGSQEIRW</sequence>
<protein>
    <submittedName>
        <fullName evidence="1">Uncharacterized protein</fullName>
    </submittedName>
</protein>
<dbReference type="EMBL" id="CP019698">
    <property type="protein sequence ID" value="AQS58583.1"/>
    <property type="molecule type" value="Genomic_DNA"/>
</dbReference>